<evidence type="ECO:0000256" key="1">
    <source>
        <dbReference type="ARBA" id="ARBA00000085"/>
    </source>
</evidence>
<dbReference type="Pfam" id="PF02518">
    <property type="entry name" value="HATPase_c"/>
    <property type="match status" value="1"/>
</dbReference>
<dbReference type="EC" id="2.7.13.3" evidence="2"/>
<dbReference type="Gene3D" id="3.30.565.10">
    <property type="entry name" value="Histidine kinase-like ATPase, C-terminal domain"/>
    <property type="match status" value="1"/>
</dbReference>
<dbReference type="InterPro" id="IPR011990">
    <property type="entry name" value="TPR-like_helical_dom_sf"/>
</dbReference>
<dbReference type="InterPro" id="IPR003594">
    <property type="entry name" value="HATPase_dom"/>
</dbReference>
<accession>A0A1G5GAP2</accession>
<gene>
    <name evidence="9" type="ORF">SAMN02927903_01507</name>
</gene>
<evidence type="ECO:0000256" key="7">
    <source>
        <dbReference type="SAM" id="Phobius"/>
    </source>
</evidence>
<dbReference type="Gene3D" id="1.10.287.130">
    <property type="match status" value="1"/>
</dbReference>
<evidence type="ECO:0000256" key="6">
    <source>
        <dbReference type="PROSITE-ProRule" id="PRU00339"/>
    </source>
</evidence>
<keyword evidence="7" id="KW-1133">Transmembrane helix</keyword>
<evidence type="ECO:0000256" key="5">
    <source>
        <dbReference type="ARBA" id="ARBA00023012"/>
    </source>
</evidence>
<reference evidence="9 10" key="1">
    <citation type="submission" date="2016-10" db="EMBL/GenBank/DDBJ databases">
        <authorList>
            <person name="de Groot N.N."/>
        </authorList>
    </citation>
    <scope>NUCLEOTIDE SEQUENCE [LARGE SCALE GENOMIC DNA]</scope>
    <source>
        <strain evidence="9 10">CGMCC 1.7031</strain>
    </source>
</reference>
<feature type="transmembrane region" description="Helical" evidence="7">
    <location>
        <begin position="394"/>
        <end position="412"/>
    </location>
</feature>
<dbReference type="PANTHER" id="PTHR43711:SF26">
    <property type="entry name" value="SENSOR HISTIDINE KINASE RCSC"/>
    <property type="match status" value="1"/>
</dbReference>
<dbReference type="Gene3D" id="1.25.40.10">
    <property type="entry name" value="Tetratricopeptide repeat domain"/>
    <property type="match status" value="2"/>
</dbReference>
<feature type="repeat" description="TPR" evidence="6">
    <location>
        <begin position="78"/>
        <end position="111"/>
    </location>
</feature>
<evidence type="ECO:0000256" key="3">
    <source>
        <dbReference type="ARBA" id="ARBA00022679"/>
    </source>
</evidence>
<evidence type="ECO:0000313" key="10">
    <source>
        <dbReference type="Proteomes" id="UP000199354"/>
    </source>
</evidence>
<dbReference type="InterPro" id="IPR019734">
    <property type="entry name" value="TPR_rpt"/>
</dbReference>
<dbReference type="SMART" id="SM00028">
    <property type="entry name" value="TPR"/>
    <property type="match status" value="6"/>
</dbReference>
<feature type="repeat" description="TPR" evidence="6">
    <location>
        <begin position="233"/>
        <end position="266"/>
    </location>
</feature>
<keyword evidence="5" id="KW-0902">Two-component regulatory system</keyword>
<sequence length="650" mass="73687">MRSWPFLILLVHTLLLAQKPTVEKWTTQFKNTPPDTAQVTRLNKISTQHAQTDSTRSLWYAFEALRMAQSLQWNEGIARSYFRIGSQYYSQHQYDRAILHFDKALGATKDPKLQSKIYSGIGNCHFYESDYSKALAFYHRALKIDEARRDREGIGKTTLNIASVYYSLEDYPKSIAFFNRALDQKIADPGFNAALLRNLGAAHNTMGHWEKALVYFERSLAMWRDIGDPVAQASLLSDIALVYYDTEDYGKAIRYSKAALALEPDASDKVNRAFTYGVIGDSYTEQAKQTSSGGVLLDSAVHYLNLSIQLHKDLQSVRGLYDDYTSLTAAQKLSGDYRAAMASYEQSIVYKDSLFNADNRETIKNIEDKRAIELRDKELKINKLQLEANHRQKWALSLGVIFLGVIGGLLYYQSAARKETNRQLHAMNADLDRANNVKTRLLSILNHDLRSPVNSFIHYIQFKKENPELLDPAAEKRIEQATLASAKNLLLSMEDMLLWTKDHMEHFEPRPSTFRVQAVFDAMRKHFSTVTEKTLLFEADLDFDIVTDENYLKTVVRNLTANAIQATKDQADAQIVWRGWQKDGRALLSITDNGPGMPKEQLDKLFDPQGVGSVQSGLGLHLVRDFTQAIGWKIDARSDAGGTTFTLSEA</sequence>
<dbReference type="RefSeq" id="WP_091141687.1">
    <property type="nucleotide sequence ID" value="NZ_FMVF01000006.1"/>
</dbReference>
<evidence type="ECO:0000256" key="4">
    <source>
        <dbReference type="ARBA" id="ARBA00022777"/>
    </source>
</evidence>
<proteinExistence type="predicted"/>
<keyword evidence="4 9" id="KW-0418">Kinase</keyword>
<protein>
    <recommendedName>
        <fullName evidence="2">histidine kinase</fullName>
        <ecNumber evidence="2">2.7.13.3</ecNumber>
    </recommendedName>
</protein>
<dbReference type="SMART" id="SM00387">
    <property type="entry name" value="HATPase_c"/>
    <property type="match status" value="1"/>
</dbReference>
<evidence type="ECO:0000256" key="2">
    <source>
        <dbReference type="ARBA" id="ARBA00012438"/>
    </source>
</evidence>
<dbReference type="CDD" id="cd00075">
    <property type="entry name" value="HATPase"/>
    <property type="match status" value="1"/>
</dbReference>
<feature type="repeat" description="TPR" evidence="6">
    <location>
        <begin position="115"/>
        <end position="148"/>
    </location>
</feature>
<dbReference type="PROSITE" id="PS50109">
    <property type="entry name" value="HIS_KIN"/>
    <property type="match status" value="1"/>
</dbReference>
<evidence type="ECO:0000313" key="9">
    <source>
        <dbReference type="EMBL" id="SCY48563.1"/>
    </source>
</evidence>
<dbReference type="InterPro" id="IPR050736">
    <property type="entry name" value="Sensor_HK_Regulatory"/>
</dbReference>
<dbReference type="OrthoDB" id="9810447at2"/>
<dbReference type="EMBL" id="FMVF01000006">
    <property type="protein sequence ID" value="SCY48563.1"/>
    <property type="molecule type" value="Genomic_DNA"/>
</dbReference>
<dbReference type="Pfam" id="PF13424">
    <property type="entry name" value="TPR_12"/>
    <property type="match status" value="2"/>
</dbReference>
<dbReference type="InterPro" id="IPR036097">
    <property type="entry name" value="HisK_dim/P_sf"/>
</dbReference>
<dbReference type="STRING" id="490189.SAMN02927903_01507"/>
<keyword evidence="7" id="KW-0812">Transmembrane</keyword>
<keyword evidence="10" id="KW-1185">Reference proteome</keyword>
<dbReference type="InterPro" id="IPR036890">
    <property type="entry name" value="HATPase_C_sf"/>
</dbReference>
<dbReference type="Proteomes" id="UP000199354">
    <property type="component" value="Unassembled WGS sequence"/>
</dbReference>
<dbReference type="InterPro" id="IPR005467">
    <property type="entry name" value="His_kinase_dom"/>
</dbReference>
<dbReference type="PROSITE" id="PS50005">
    <property type="entry name" value="TPR"/>
    <property type="match status" value="4"/>
</dbReference>
<feature type="domain" description="Histidine kinase" evidence="8">
    <location>
        <begin position="444"/>
        <end position="650"/>
    </location>
</feature>
<organism evidence="9 10">
    <name type="scientific">Flavobacterium caeni</name>
    <dbReference type="NCBI Taxonomy" id="490189"/>
    <lineage>
        <taxon>Bacteria</taxon>
        <taxon>Pseudomonadati</taxon>
        <taxon>Bacteroidota</taxon>
        <taxon>Flavobacteriia</taxon>
        <taxon>Flavobacteriales</taxon>
        <taxon>Flavobacteriaceae</taxon>
        <taxon>Flavobacterium</taxon>
    </lineage>
</organism>
<keyword evidence="6" id="KW-0802">TPR repeat</keyword>
<dbReference type="SUPFAM" id="SSF55874">
    <property type="entry name" value="ATPase domain of HSP90 chaperone/DNA topoisomerase II/histidine kinase"/>
    <property type="match status" value="1"/>
</dbReference>
<dbReference type="AlphaFoldDB" id="A0A1G5GAP2"/>
<evidence type="ECO:0000259" key="8">
    <source>
        <dbReference type="PROSITE" id="PS50109"/>
    </source>
</evidence>
<keyword evidence="7" id="KW-0472">Membrane</keyword>
<dbReference type="GO" id="GO:0000155">
    <property type="term" value="F:phosphorelay sensor kinase activity"/>
    <property type="evidence" value="ECO:0007669"/>
    <property type="project" value="InterPro"/>
</dbReference>
<dbReference type="PANTHER" id="PTHR43711">
    <property type="entry name" value="TWO-COMPONENT HISTIDINE KINASE"/>
    <property type="match status" value="1"/>
</dbReference>
<name>A0A1G5GAP2_9FLAO</name>
<keyword evidence="3" id="KW-0808">Transferase</keyword>
<dbReference type="SUPFAM" id="SSF48452">
    <property type="entry name" value="TPR-like"/>
    <property type="match status" value="1"/>
</dbReference>
<dbReference type="SUPFAM" id="SSF47384">
    <property type="entry name" value="Homodimeric domain of signal transducing histidine kinase"/>
    <property type="match status" value="1"/>
</dbReference>
<feature type="repeat" description="TPR" evidence="6">
    <location>
        <begin position="193"/>
        <end position="226"/>
    </location>
</feature>
<comment type="catalytic activity">
    <reaction evidence="1">
        <text>ATP + protein L-histidine = ADP + protein N-phospho-L-histidine.</text>
        <dbReference type="EC" id="2.7.13.3"/>
    </reaction>
</comment>